<reference evidence="7 8" key="1">
    <citation type="submission" date="2021-06" db="EMBL/GenBank/DDBJ databases">
        <title>Gemonas diversity in paddy soil.</title>
        <authorList>
            <person name="Liu G."/>
        </authorList>
    </citation>
    <scope>NUCLEOTIDE SEQUENCE [LARGE SCALE GENOMIC DNA]</scope>
    <source>
        <strain evidence="7 8">RG2</strain>
    </source>
</reference>
<dbReference type="InterPro" id="IPR005702">
    <property type="entry name" value="Wzc-like_C"/>
</dbReference>
<accession>A0ABX8LMV9</accession>
<evidence type="ECO:0000256" key="5">
    <source>
        <dbReference type="SAM" id="MobiDB-lite"/>
    </source>
</evidence>
<feature type="compositionally biased region" description="Basic and acidic residues" evidence="5">
    <location>
        <begin position="16"/>
        <end position="27"/>
    </location>
</feature>
<dbReference type="Proteomes" id="UP000683559">
    <property type="component" value="Chromosome"/>
</dbReference>
<keyword evidence="3" id="KW-0418">Kinase</keyword>
<gene>
    <name evidence="7" type="ORF">KP001_03730</name>
</gene>
<keyword evidence="4" id="KW-0067">ATP-binding</keyword>
<feature type="domain" description="AAA" evidence="6">
    <location>
        <begin position="106"/>
        <end position="236"/>
    </location>
</feature>
<dbReference type="CDD" id="cd05387">
    <property type="entry name" value="BY-kinase"/>
    <property type="match status" value="1"/>
</dbReference>
<evidence type="ECO:0000259" key="6">
    <source>
        <dbReference type="Pfam" id="PF13614"/>
    </source>
</evidence>
<dbReference type="NCBIfam" id="TIGR01007">
    <property type="entry name" value="eps_fam"/>
    <property type="match status" value="1"/>
</dbReference>
<evidence type="ECO:0000256" key="1">
    <source>
        <dbReference type="ARBA" id="ARBA00022679"/>
    </source>
</evidence>
<feature type="compositionally biased region" description="Low complexity" evidence="5">
    <location>
        <begin position="30"/>
        <end position="43"/>
    </location>
</feature>
<dbReference type="NCBIfam" id="TIGR03018">
    <property type="entry name" value="pepcterm_TyrKin"/>
    <property type="match status" value="1"/>
</dbReference>
<sequence>MSRIEKAMEKAAFLRRQGDDSAARPRGVDVPQPAAPVASPSPATQEFRAPVSPRYGTLAPDSPYLVSLKDPHCPAAEEFRKLKSVLVKMTTGESFRNSILVTSSVPGEGKSLTAINLAVSLAQELDHTVLLVDADLRRPSVHRYFNVEQGAGLAEILAGEVEIAETIIPTGIGKLSIIRAGRSIDNPAELFGSQRSRGVLAELKNRYPDRYIILDSSPVLSFAEARTLAGQVDGVLFVVMERLASQTNVREALDALKSSPLLGIVYNAATVDETDGRYAYYRESGARRKDSPPVAP</sequence>
<dbReference type="EMBL" id="CP077683">
    <property type="protein sequence ID" value="QXE91659.1"/>
    <property type="molecule type" value="Genomic_DNA"/>
</dbReference>
<name>A0ABX8LMV9_9BACT</name>
<keyword evidence="1" id="KW-0808">Transferase</keyword>
<dbReference type="Pfam" id="PF13614">
    <property type="entry name" value="AAA_31"/>
    <property type="match status" value="1"/>
</dbReference>
<proteinExistence type="predicted"/>
<keyword evidence="8" id="KW-1185">Reference proteome</keyword>
<feature type="region of interest" description="Disordered" evidence="5">
    <location>
        <begin position="1"/>
        <end position="48"/>
    </location>
</feature>
<evidence type="ECO:0000256" key="3">
    <source>
        <dbReference type="ARBA" id="ARBA00022777"/>
    </source>
</evidence>
<dbReference type="PANTHER" id="PTHR32309">
    <property type="entry name" value="TYROSINE-PROTEIN KINASE"/>
    <property type="match status" value="1"/>
</dbReference>
<dbReference type="InterPro" id="IPR025669">
    <property type="entry name" value="AAA_dom"/>
</dbReference>
<keyword evidence="2" id="KW-0547">Nucleotide-binding</keyword>
<evidence type="ECO:0000313" key="7">
    <source>
        <dbReference type="EMBL" id="QXE91659.1"/>
    </source>
</evidence>
<protein>
    <submittedName>
        <fullName evidence="7">XrtA-associated tyrosine autokinase</fullName>
    </submittedName>
</protein>
<dbReference type="InterPro" id="IPR050445">
    <property type="entry name" value="Bact_polysacc_biosynth/exp"/>
</dbReference>
<evidence type="ECO:0000256" key="4">
    <source>
        <dbReference type="ARBA" id="ARBA00022840"/>
    </source>
</evidence>
<evidence type="ECO:0000256" key="2">
    <source>
        <dbReference type="ARBA" id="ARBA00022741"/>
    </source>
</evidence>
<dbReference type="PANTHER" id="PTHR32309:SF31">
    <property type="entry name" value="CAPSULAR EXOPOLYSACCHARIDE FAMILY"/>
    <property type="match status" value="1"/>
</dbReference>
<dbReference type="RefSeq" id="WP_217288237.1">
    <property type="nucleotide sequence ID" value="NZ_CP077683.1"/>
</dbReference>
<evidence type="ECO:0000313" key="8">
    <source>
        <dbReference type="Proteomes" id="UP000683559"/>
    </source>
</evidence>
<organism evidence="7 8">
    <name type="scientific">Geomonas subterranea</name>
    <dbReference type="NCBI Taxonomy" id="2847989"/>
    <lineage>
        <taxon>Bacteria</taxon>
        <taxon>Pseudomonadati</taxon>
        <taxon>Thermodesulfobacteriota</taxon>
        <taxon>Desulfuromonadia</taxon>
        <taxon>Geobacterales</taxon>
        <taxon>Geobacteraceae</taxon>
        <taxon>Geomonas</taxon>
    </lineage>
</organism>